<name>A0A917G2C7_9BACI</name>
<dbReference type="PROSITE" id="PS51257">
    <property type="entry name" value="PROKAR_LIPOPROTEIN"/>
    <property type="match status" value="1"/>
</dbReference>
<feature type="domain" description="PepSY" evidence="3">
    <location>
        <begin position="62"/>
        <end position="107"/>
    </location>
</feature>
<evidence type="ECO:0000256" key="2">
    <source>
        <dbReference type="SAM" id="SignalP"/>
    </source>
</evidence>
<evidence type="ECO:0000256" key="1">
    <source>
        <dbReference type="SAM" id="MobiDB-lite"/>
    </source>
</evidence>
<dbReference type="EMBL" id="BMJT01000003">
    <property type="protein sequence ID" value="GGG18731.1"/>
    <property type="molecule type" value="Genomic_DNA"/>
</dbReference>
<evidence type="ECO:0000259" key="3">
    <source>
        <dbReference type="Pfam" id="PF03413"/>
    </source>
</evidence>
<reference evidence="4" key="1">
    <citation type="journal article" date="2014" name="Int. J. Syst. Evol. Microbiol.">
        <title>Complete genome sequence of Corynebacterium casei LMG S-19264T (=DSM 44701T), isolated from a smear-ripened cheese.</title>
        <authorList>
            <consortium name="US DOE Joint Genome Institute (JGI-PGF)"/>
            <person name="Walter F."/>
            <person name="Albersmeier A."/>
            <person name="Kalinowski J."/>
            <person name="Ruckert C."/>
        </authorList>
    </citation>
    <scope>NUCLEOTIDE SEQUENCE</scope>
    <source>
        <strain evidence="4">CGMCC 1.15760</strain>
    </source>
</reference>
<accession>A0A917G2C7</accession>
<comment type="caution">
    <text evidence="4">The sequence shown here is derived from an EMBL/GenBank/DDBJ whole genome shotgun (WGS) entry which is preliminary data.</text>
</comment>
<feature type="domain" description="PepSY" evidence="3">
    <location>
        <begin position="143"/>
        <end position="201"/>
    </location>
</feature>
<feature type="chain" id="PRO_5039453769" description="PepSY domain-containing protein" evidence="2">
    <location>
        <begin position="22"/>
        <end position="204"/>
    </location>
</feature>
<gene>
    <name evidence="4" type="ORF">GCM10007425_11520</name>
</gene>
<keyword evidence="5" id="KW-1185">Reference proteome</keyword>
<organism evidence="4 5">
    <name type="scientific">Lysinibacillus alkalisoli</name>
    <dbReference type="NCBI Taxonomy" id="1911548"/>
    <lineage>
        <taxon>Bacteria</taxon>
        <taxon>Bacillati</taxon>
        <taxon>Bacillota</taxon>
        <taxon>Bacilli</taxon>
        <taxon>Bacillales</taxon>
        <taxon>Bacillaceae</taxon>
        <taxon>Lysinibacillus</taxon>
    </lineage>
</organism>
<dbReference type="Proteomes" id="UP000616608">
    <property type="component" value="Unassembled WGS sequence"/>
</dbReference>
<keyword evidence="2" id="KW-0732">Signal</keyword>
<sequence length="204" mass="22820">MKKWTTLTMTTALALSLAACSNDDNKKQDTTNETNTTEENTNQTSSTSKETVNNLRAVTDMPVSVEDALKTFNEQFEGVKIASIELGESNGTFVYEIEGFNDTTKYSGEVDENNQLIKQEQEPVDLNDDDNVELQLADYVKVEEAITTASKVTEVENSTPTSWSLDTDFNQDAVYKVDFEDANQEEFQVIIDAKTGKQIEILRD</sequence>
<dbReference type="InterPro" id="IPR025711">
    <property type="entry name" value="PepSY"/>
</dbReference>
<dbReference type="AlphaFoldDB" id="A0A917G2C7"/>
<evidence type="ECO:0000313" key="4">
    <source>
        <dbReference type="EMBL" id="GGG18731.1"/>
    </source>
</evidence>
<feature type="region of interest" description="Disordered" evidence="1">
    <location>
        <begin position="23"/>
        <end position="50"/>
    </location>
</feature>
<dbReference type="RefSeq" id="WP_188614076.1">
    <property type="nucleotide sequence ID" value="NZ_BMJT01000003.1"/>
</dbReference>
<dbReference type="Pfam" id="PF03413">
    <property type="entry name" value="PepSY"/>
    <property type="match status" value="2"/>
</dbReference>
<feature type="signal peptide" evidence="2">
    <location>
        <begin position="1"/>
        <end position="21"/>
    </location>
</feature>
<proteinExistence type="predicted"/>
<reference evidence="4" key="2">
    <citation type="submission" date="2020-09" db="EMBL/GenBank/DDBJ databases">
        <authorList>
            <person name="Sun Q."/>
            <person name="Zhou Y."/>
        </authorList>
    </citation>
    <scope>NUCLEOTIDE SEQUENCE</scope>
    <source>
        <strain evidence="4">CGMCC 1.15760</strain>
    </source>
</reference>
<protein>
    <recommendedName>
        <fullName evidence="3">PepSY domain-containing protein</fullName>
    </recommendedName>
</protein>
<dbReference type="Gene3D" id="3.10.450.40">
    <property type="match status" value="2"/>
</dbReference>
<feature type="compositionally biased region" description="Low complexity" evidence="1">
    <location>
        <begin position="31"/>
        <end position="50"/>
    </location>
</feature>
<evidence type="ECO:0000313" key="5">
    <source>
        <dbReference type="Proteomes" id="UP000616608"/>
    </source>
</evidence>